<sequence>MPINRLRSDSSEMDSDLSPNRRLSDLSRGGSLESRSSSSRSRSFTLDDESLKHLTHEEKDVILFFEETIDSLEEDFEEQVLRDSGIHSHSLRSLEESMSSHSEPEDVIDLVQPVPAAGEPECPPDTTQAAEVEPVGREEIPVLEYKRQNAENSPAPGSTVPETLPLTNFPPIISTPAHPRKELLSPPPTEHPKLPRSVPTPLVIAQKISEKLAGNEALSPTSPSKAGRPGEWRTLTSLAPQKGDHFLWHRHMTQPAPKIHRFPSNISVTNSSGKEFNKTISKAAVNVQERKAQVLANINGVSFLTMEDRSQKNDLTEQRRSFCPEQVTCDQSKPGLVKEAICPETGGQPSSQQSKGVQTEQSPALANGFQSIHDVLKREPSTFVSTGKTITFRPDPALTNKLARQNAIKSFYEHQQPDYGQDVRKRSGSLPRAVGFRPQGITVQFSGRGSTEEARREALRKLGLLKENL</sequence>
<protein>
    <submittedName>
        <fullName evidence="2">Proline and serine-rich protein 2</fullName>
    </submittedName>
</protein>
<organism evidence="1 2">
    <name type="scientific">Orycteropus afer afer</name>
    <dbReference type="NCBI Taxonomy" id="1230840"/>
    <lineage>
        <taxon>Eukaryota</taxon>
        <taxon>Metazoa</taxon>
        <taxon>Chordata</taxon>
        <taxon>Craniata</taxon>
        <taxon>Vertebrata</taxon>
        <taxon>Euteleostomi</taxon>
        <taxon>Mammalia</taxon>
        <taxon>Eutheria</taxon>
        <taxon>Afrotheria</taxon>
        <taxon>Tubulidentata</taxon>
        <taxon>Orycteropodidae</taxon>
        <taxon>Orycteropus</taxon>
    </lineage>
</organism>
<dbReference type="RefSeq" id="XP_042636169.1">
    <property type="nucleotide sequence ID" value="XM_042780235.1"/>
</dbReference>
<gene>
    <name evidence="2" type="primary">PROSER2</name>
</gene>
<evidence type="ECO:0000313" key="1">
    <source>
        <dbReference type="Proteomes" id="UP000694850"/>
    </source>
</evidence>
<keyword evidence="1" id="KW-1185">Reference proteome</keyword>
<reference evidence="2" key="1">
    <citation type="submission" date="2025-08" db="UniProtKB">
        <authorList>
            <consortium name="RefSeq"/>
        </authorList>
    </citation>
    <scope>IDENTIFICATION</scope>
</reference>
<evidence type="ECO:0000313" key="2">
    <source>
        <dbReference type="RefSeq" id="XP_042636169.1"/>
    </source>
</evidence>
<dbReference type="Proteomes" id="UP000694850">
    <property type="component" value="Unplaced"/>
</dbReference>
<name>A0AC54Z829_ORYAF</name>
<proteinExistence type="predicted"/>
<accession>A0AC54Z829</accession>